<gene>
    <name evidence="6" type="ORF">VSS37_20545</name>
</gene>
<dbReference type="PANTHER" id="PTHR30419:SF30">
    <property type="entry name" value="LYSR FAMILY TRANSCRIPTIONAL REGULATOR"/>
    <property type="match status" value="1"/>
</dbReference>
<evidence type="ECO:0000256" key="3">
    <source>
        <dbReference type="ARBA" id="ARBA00023125"/>
    </source>
</evidence>
<reference evidence="7" key="1">
    <citation type="submission" date="2023-07" db="EMBL/GenBank/DDBJ databases">
        <title>The carbon used by Thiothrix.</title>
        <authorList>
            <person name="Chen L."/>
        </authorList>
    </citation>
    <scope>NUCLEOTIDE SEQUENCE [LARGE SCALE GENOMIC DNA]</scope>
</reference>
<name>A0ABU6D2R6_9GAMM</name>
<feature type="domain" description="HTH lysR-type" evidence="5">
    <location>
        <begin position="1"/>
        <end position="58"/>
    </location>
</feature>
<organism evidence="6 7">
    <name type="scientific">Candidatus Thiothrix phosphatis</name>
    <dbReference type="NCBI Taxonomy" id="3112415"/>
    <lineage>
        <taxon>Bacteria</taxon>
        <taxon>Pseudomonadati</taxon>
        <taxon>Pseudomonadota</taxon>
        <taxon>Gammaproteobacteria</taxon>
        <taxon>Thiotrichales</taxon>
        <taxon>Thiotrichaceae</taxon>
        <taxon>Thiothrix</taxon>
    </lineage>
</organism>
<dbReference type="SUPFAM" id="SSF46785">
    <property type="entry name" value="Winged helix' DNA-binding domain"/>
    <property type="match status" value="1"/>
</dbReference>
<keyword evidence="2" id="KW-0805">Transcription regulation</keyword>
<dbReference type="InterPro" id="IPR036388">
    <property type="entry name" value="WH-like_DNA-bd_sf"/>
</dbReference>
<dbReference type="RefSeq" id="WP_324698242.1">
    <property type="nucleotide sequence ID" value="NZ_JAYMYJ010000155.1"/>
</dbReference>
<keyword evidence="4" id="KW-0804">Transcription</keyword>
<dbReference type="Proteomes" id="UP001308005">
    <property type="component" value="Unassembled WGS sequence"/>
</dbReference>
<protein>
    <submittedName>
        <fullName evidence="6">LysR family transcriptional regulator</fullName>
    </submittedName>
</protein>
<evidence type="ECO:0000313" key="7">
    <source>
        <dbReference type="Proteomes" id="UP001308005"/>
    </source>
</evidence>
<dbReference type="SUPFAM" id="SSF53850">
    <property type="entry name" value="Periplasmic binding protein-like II"/>
    <property type="match status" value="1"/>
</dbReference>
<dbReference type="Gene3D" id="3.40.190.290">
    <property type="match status" value="1"/>
</dbReference>
<dbReference type="EMBL" id="JAYMYJ010000155">
    <property type="protein sequence ID" value="MEB4593379.1"/>
    <property type="molecule type" value="Genomic_DNA"/>
</dbReference>
<dbReference type="Gene3D" id="1.10.10.10">
    <property type="entry name" value="Winged helix-like DNA-binding domain superfamily/Winged helix DNA-binding domain"/>
    <property type="match status" value="1"/>
</dbReference>
<dbReference type="InterPro" id="IPR036390">
    <property type="entry name" value="WH_DNA-bd_sf"/>
</dbReference>
<dbReference type="CDD" id="cd05466">
    <property type="entry name" value="PBP2_LTTR_substrate"/>
    <property type="match status" value="1"/>
</dbReference>
<dbReference type="PROSITE" id="PS50931">
    <property type="entry name" value="HTH_LYSR"/>
    <property type="match status" value="1"/>
</dbReference>
<evidence type="ECO:0000256" key="2">
    <source>
        <dbReference type="ARBA" id="ARBA00023015"/>
    </source>
</evidence>
<proteinExistence type="inferred from homology"/>
<evidence type="ECO:0000259" key="5">
    <source>
        <dbReference type="PROSITE" id="PS50931"/>
    </source>
</evidence>
<reference evidence="6 7" key="2">
    <citation type="submission" date="2024-01" db="EMBL/GenBank/DDBJ databases">
        <authorList>
            <person name="Xie X."/>
        </authorList>
    </citation>
    <scope>NUCLEOTIDE SEQUENCE [LARGE SCALE GENOMIC DNA]</scope>
    <source>
        <strain evidence="6">SCUT-1</strain>
    </source>
</reference>
<dbReference type="Pfam" id="PF03466">
    <property type="entry name" value="LysR_substrate"/>
    <property type="match status" value="1"/>
</dbReference>
<dbReference type="InterPro" id="IPR000847">
    <property type="entry name" value="LysR_HTH_N"/>
</dbReference>
<keyword evidence="3" id="KW-0238">DNA-binding</keyword>
<dbReference type="InterPro" id="IPR005119">
    <property type="entry name" value="LysR_subst-bd"/>
</dbReference>
<accession>A0ABU6D2R6</accession>
<dbReference type="PRINTS" id="PR00039">
    <property type="entry name" value="HTHLYSR"/>
</dbReference>
<dbReference type="Pfam" id="PF00126">
    <property type="entry name" value="HTH_1"/>
    <property type="match status" value="1"/>
</dbReference>
<comment type="similarity">
    <text evidence="1">Belongs to the LysR transcriptional regulatory family.</text>
</comment>
<evidence type="ECO:0000256" key="4">
    <source>
        <dbReference type="ARBA" id="ARBA00023163"/>
    </source>
</evidence>
<evidence type="ECO:0000313" key="6">
    <source>
        <dbReference type="EMBL" id="MEB4593379.1"/>
    </source>
</evidence>
<keyword evidence="7" id="KW-1185">Reference proteome</keyword>
<dbReference type="PANTHER" id="PTHR30419">
    <property type="entry name" value="HTH-TYPE TRANSCRIPTIONAL REGULATOR YBHD"/>
    <property type="match status" value="1"/>
</dbReference>
<comment type="caution">
    <text evidence="6">The sequence shown here is derived from an EMBL/GenBank/DDBJ whole genome shotgun (WGS) entry which is preliminary data.</text>
</comment>
<evidence type="ECO:0000256" key="1">
    <source>
        <dbReference type="ARBA" id="ARBA00009437"/>
    </source>
</evidence>
<sequence length="292" mass="32740">MDISHLNAFIEVARHQSFSLAAEALFITQPAISKRINQLENELGAPLFNRINRKVTLTEAGHALLPRVQALRNELEDIRRIASNLSGNLQGYLVLGTSHHIGLRRLPPALSHFNREHPSVRLDLHFVDSEQACLAVERGELEIALITLPTELPEQLQAQHIWTDQLHFVVDPEHPLCHAPHVTLETLVGHRCVMPGKDTFTYQIIRQALAPFDNQLDVYISTNYLETLKMLVSAGLGWSLMPHTMLDGTLATVQTPLAPHRHLGVIFHRKRTLSNAAKTLLQILGQYADHTG</sequence>
<dbReference type="InterPro" id="IPR050950">
    <property type="entry name" value="HTH-type_LysR_regulators"/>
</dbReference>